<dbReference type="Gene3D" id="1.10.1200.10">
    <property type="entry name" value="ACP-like"/>
    <property type="match status" value="3"/>
</dbReference>
<dbReference type="Proteomes" id="UP000323946">
    <property type="component" value="Unassembled WGS sequence"/>
</dbReference>
<dbReference type="GO" id="GO:0047527">
    <property type="term" value="F:2,3-dihydroxybenzoate-serine ligase activity"/>
    <property type="evidence" value="ECO:0007669"/>
    <property type="project" value="TreeGrafter"/>
</dbReference>
<evidence type="ECO:0000256" key="5">
    <source>
        <dbReference type="ARBA" id="ARBA00022737"/>
    </source>
</evidence>
<dbReference type="InterPro" id="IPR020845">
    <property type="entry name" value="AMP-binding_CS"/>
</dbReference>
<dbReference type="GO" id="GO:0031177">
    <property type="term" value="F:phosphopantetheine binding"/>
    <property type="evidence" value="ECO:0007669"/>
    <property type="project" value="InterPro"/>
</dbReference>
<dbReference type="PROSITE" id="PS00012">
    <property type="entry name" value="PHOSPHOPANTETHEINE"/>
    <property type="match status" value="3"/>
</dbReference>
<dbReference type="GO" id="GO:0043041">
    <property type="term" value="P:amino acid activation for nonribosomal peptide biosynthetic process"/>
    <property type="evidence" value="ECO:0007669"/>
    <property type="project" value="TreeGrafter"/>
</dbReference>
<dbReference type="FunFam" id="1.10.1200.10:FF:000016">
    <property type="entry name" value="Non-ribosomal peptide synthase"/>
    <property type="match status" value="2"/>
</dbReference>
<dbReference type="CDD" id="cd19540">
    <property type="entry name" value="LCL_NRPS-like"/>
    <property type="match status" value="3"/>
</dbReference>
<dbReference type="Pfam" id="PF00668">
    <property type="entry name" value="Condensation"/>
    <property type="match status" value="5"/>
</dbReference>
<comment type="similarity">
    <text evidence="2">Belongs to the ATP-dependent AMP-binding enzyme family.</text>
</comment>
<comment type="caution">
    <text evidence="9">The sequence shown here is derived from an EMBL/GenBank/DDBJ whole genome shotgun (WGS) entry which is preliminary data.</text>
</comment>
<dbReference type="InterPro" id="IPR023213">
    <property type="entry name" value="CAT-like_dom_sf"/>
</dbReference>
<dbReference type="FunFam" id="1.10.1200.10:FF:000005">
    <property type="entry name" value="Nonribosomal peptide synthetase 1"/>
    <property type="match status" value="2"/>
</dbReference>
<organism evidence="9 10">
    <name type="scientific">Saccharopolyspora hirsuta</name>
    <dbReference type="NCBI Taxonomy" id="1837"/>
    <lineage>
        <taxon>Bacteria</taxon>
        <taxon>Bacillati</taxon>
        <taxon>Actinomycetota</taxon>
        <taxon>Actinomycetes</taxon>
        <taxon>Pseudonocardiales</taxon>
        <taxon>Pseudonocardiaceae</taxon>
        <taxon>Saccharopolyspora</taxon>
    </lineage>
</organism>
<dbReference type="Gene3D" id="2.30.38.10">
    <property type="entry name" value="Luciferase, Domain 3"/>
    <property type="match status" value="3"/>
</dbReference>
<feature type="domain" description="Carrier" evidence="8">
    <location>
        <begin position="3328"/>
        <end position="3402"/>
    </location>
</feature>
<keyword evidence="10" id="KW-1185">Reference proteome</keyword>
<dbReference type="NCBIfam" id="NF003417">
    <property type="entry name" value="PRK04813.1"/>
    <property type="match status" value="2"/>
</dbReference>
<dbReference type="InterPro" id="IPR001242">
    <property type="entry name" value="Condensation_dom"/>
</dbReference>
<dbReference type="GO" id="GO:0072330">
    <property type="term" value="P:monocarboxylic acid biosynthetic process"/>
    <property type="evidence" value="ECO:0007669"/>
    <property type="project" value="UniProtKB-ARBA"/>
</dbReference>
<evidence type="ECO:0000256" key="7">
    <source>
        <dbReference type="SAM" id="MobiDB-lite"/>
    </source>
</evidence>
<dbReference type="CDD" id="cd19534">
    <property type="entry name" value="E_NRPS"/>
    <property type="match status" value="1"/>
</dbReference>
<dbReference type="Pfam" id="PF13193">
    <property type="entry name" value="AMP-binding_C"/>
    <property type="match status" value="2"/>
</dbReference>
<evidence type="ECO:0000259" key="8">
    <source>
        <dbReference type="PROSITE" id="PS50075"/>
    </source>
</evidence>
<dbReference type="FunFam" id="3.40.50.980:FF:000001">
    <property type="entry name" value="Non-ribosomal peptide synthetase"/>
    <property type="match status" value="2"/>
</dbReference>
<dbReference type="GO" id="GO:0009239">
    <property type="term" value="P:enterobactin biosynthetic process"/>
    <property type="evidence" value="ECO:0007669"/>
    <property type="project" value="TreeGrafter"/>
</dbReference>
<dbReference type="Gene3D" id="3.40.50.1820">
    <property type="entry name" value="alpha/beta hydrolase"/>
    <property type="match status" value="1"/>
</dbReference>
<dbReference type="Pfam" id="PF00501">
    <property type="entry name" value="AMP-binding"/>
    <property type="match status" value="2"/>
</dbReference>
<dbReference type="SUPFAM" id="SSF47336">
    <property type="entry name" value="ACP-like"/>
    <property type="match status" value="4"/>
</dbReference>
<dbReference type="PROSITE" id="PS00455">
    <property type="entry name" value="AMP_BINDING"/>
    <property type="match status" value="2"/>
</dbReference>
<dbReference type="Pfam" id="PF00550">
    <property type="entry name" value="PP-binding"/>
    <property type="match status" value="4"/>
</dbReference>
<dbReference type="SUPFAM" id="SSF56801">
    <property type="entry name" value="Acetyl-CoA synthetase-like"/>
    <property type="match status" value="3"/>
</dbReference>
<dbReference type="FunFam" id="2.30.38.10:FF:000001">
    <property type="entry name" value="Non-ribosomal peptide synthetase PvdI"/>
    <property type="match status" value="2"/>
</dbReference>
<protein>
    <submittedName>
        <fullName evidence="9">Amino acid adenylation domain-containing protein</fullName>
    </submittedName>
</protein>
<evidence type="ECO:0000313" key="9">
    <source>
        <dbReference type="EMBL" id="KAA5830642.1"/>
    </source>
</evidence>
<feature type="domain" description="Carrier" evidence="8">
    <location>
        <begin position="955"/>
        <end position="1030"/>
    </location>
</feature>
<dbReference type="Gene3D" id="3.30.300.30">
    <property type="match status" value="2"/>
</dbReference>
<dbReference type="Gene3D" id="3.30.559.30">
    <property type="entry name" value="Nonribosomal peptide synthetase, condensation domain"/>
    <property type="match status" value="5"/>
</dbReference>
<dbReference type="PANTHER" id="PTHR45527">
    <property type="entry name" value="NONRIBOSOMAL PEPTIDE SYNTHETASE"/>
    <property type="match status" value="1"/>
</dbReference>
<dbReference type="InterPro" id="IPR010060">
    <property type="entry name" value="NRPS_synth"/>
</dbReference>
<feature type="domain" description="Carrier" evidence="8">
    <location>
        <begin position="2686"/>
        <end position="2761"/>
    </location>
</feature>
<evidence type="ECO:0000256" key="6">
    <source>
        <dbReference type="ARBA" id="ARBA00023194"/>
    </source>
</evidence>
<name>A0A5M7BLI9_SACHI</name>
<sequence length="3904" mass="419787">MTMSGVEFALSAAQRGVWVAQELQPGSPLYHCGVCFEIDGALDAALLARAVRRAVAETQALRVSFVDGPGGPRQLLHDEVDAPLPLVELDAEPDPEAAAQRWMRADLAAPADLLGGRLFGHALLRLAPARHLFYFRYHHIVLDGWGQALHTRRVAEIYRALVAGGDPGPSPFGSLPDLLAEDAAYSGSAAHERDRRYWLDRFADAPGPLLLAGSSAQAQPAELLSTEWLPEQHVDSLLALTRSARTRWPSVFTAALATYLHRIASVDDLVLGIPMAGRTTATALATPAMMTNELPLRMPVRPWRGLPDLAERAGRELISAVRHQRYRGEDLHAELGRSGADLLAGPVLNLVTFDQAVRFGERPSVARQLSTGRVRDLAVHVYGTPDGASGIRVDFVANPALYDHDEVLAHRDRFLDFLGRLLDAGDAPVGRCGLLGPARRREILEDCHETGAAAQPVLPVRFEEQAHRSPDRTAVESETGTLSYAELNATANRLARHLVERGAGPGTLVAVALPQSTDAVVALLAVLKSGAGYVPVDPEHPADRIRHLLADSRPHLVISTGELLGALPLDGIAAVAIDNAPLAQHSAADLLDADRLAPLTRQHPAYVIYTSGSTGRPKGVVVEHRSLDDYLEHAARAYPAATGSALVHSPLSFDLTVTALFTPLVSGGRVRIGGMTEEAVRRFGRSTLVKATPSHLEMLEALPDEASPSGCLILGGEALYGGMLEKWRARFPDVPVRNAYGPTEATVNCAEFRLEPGEPTPSGPVPIGRPFRNTRMYVLDAALQPLPPGAVGELHIAGPGLARGYLGRPDLTAERFVADPFGEPGSRMYRTGDLARWNADGQLEFAGRTDSQVKVRGHRIELGEIESVLAEHPGVAHTAVVVREDQPGDRRLVAYVATDDEAFDEDALREHAQRELAPYMVPAAVVVLDSLPLTRNGKVDRGALPAPVYRVGGRAPRDPREAALCALFAEALGVPRVGIDDDFFALGGHSLLATRVAAEIRSRTGVEMSVRQVFDTPTVAGISEFLAGAADTAAAPPALVPQDRPARIPASHAQHRWWFLNRLDSASSTYNIAVPLRLRGQLDRDALRGALCDVVRRHETLRTVFAEDEIGLHQVVLSPEQARPDLDQVRTVRAELDSALVAASRCEFDLATDPPLRTWLFTVDDAPDEAVLLLLVHHVAGDGWSMQQLAADVAAAYRARCFGRAPDWPELPLQYADYALWQRSALGSETDPASPLGRGLAYWRSALEGIPDELALPTDRPRPAVASHRGQRLEFEVPAALHEQLRELARSTRTSVFMVVQAAMAVLLTRMGAGTDVPIGIPVAGRQEAEVADLVGVFVNTLVLRTDTAGDPTFVELLARVRDTNVAAYAHQDVPFERLVEELQPDRSLSRHPLFQVMLSWQNTFRQDGIEAINEMPGLQVELLEADAGGAEFDLSVDLGENLTASGDAAGLTGGIRYSADLFDPDTALRIAARLVRTLESAVADPGRPVSTVDVLEPAERQRMLVDWNDTSRDAAELLPALFARQVRSTPAAAAVEQGGRVLSYAELDARANRLARYLIGRGAGPESIVAVALPRSPELIVSLLAVLKSGAAYLPVDPDYPAERVEHLLTDARPAVVLASSGTALPTGVPVELDRLDLDGFPDSEITDAERTAALRAQHPAYVIYTSGSTGRPKGVVVPHAGIGDLAATQIPRFGVGPDSRVLQFASPSFDASISEICMALLAGGCLVLPDADEREPGEPLARTLLNRRITHITLPPAALAVLPPTRSPEGLTVVVAGDAAPADLVEQWGERCTLFNAYGPTETTVDATSWAHRSGIGAAVPIGTPSVNTRVYVLDELLRPVPAGVLGELHVAGSGVARGYLGRPDLTAQRFVANPFSGDGERMYRTGDLVRWNRRGELEFAGRADDQVKIRGFRVEPGEIEFALSEHPEVQQCAVVVREDRPGDRRLVAYVVTTGAISAETMRAHLAARLPEHLVPTAFVQLDELPVNFNGKVDRQALPEPDGARAGTGRAPRGPQEEILCELFADVLGTTVVSIDDNFFHLGGHSLLGTLLASRIRSVFGAEITIRQLFTTPTVAGLSAVLDEFSGRDRTPVRAAERPERLPLSFAQQRMWFLNKLEGPSASYNVPLALRLRGGLDIAALRAALSDVVGRHETLRTAYLEDEAGPYQVVRPPAEVDLEVVAVSADRVRASVVEAARRGFDLATDPPLRAALFAVGGAAGESDEHVLLIVLHHIAADGWSLPVLTRDLAVAYEARLSGGAPGWSEIAVQYADFALWQRDFLGSEEDPGSVVAGQLEYWRTALAGLPEELPLPVDRQRPAEASYTGRRLDFEVPADVHARLVELARANDASLFMVVQAALVVLLSRLGGGVDVPVGSPVAGRSDEVLEGLVGFFVNTVVLRGDVSGDPSFVELVGRVREVDLGAFGHQDVPFERLVEVLNPQRSLSRHPLFQVMLTFDNTAREGALGAVEQLRGLTVDPVVVDTGVAKFDLMFGFGEQRAPDGAPAGLRGMLQFSADLFDDETADGLVARMLAVLAAVTAEPERAVSEVDVLLPGERRRVLEEFNDTTGEQPPAESLDGPEAAPRAYFRTRSGAIRPARGTRLLVLDDQLRPQPVGVAGTLHIGVEPDQVRSGAAEFVPDPHGTPGSVLLRTGRPARWTRRGEVELLDEDTAEPAAAQLAPADQLPRTPQEEILCGLIADVLGADRVGIHDDFFALGGHSLSATILAGRIRSVLGVHPPIKQIFETPTAAGLAAALAALGDTGAPAAPVTAVRPRPARVPLSFGQRRLWLLHQVQPGAAYNVPAALRLRGGLDIAALRAALSDVVGRHESLRTVFTEDARGPYQVVLAPGALELDLPVVQLRREELDAVLQQEVRHQFDLAAEPPLRVRLYELAPDEHVLLLLMHHIAVDGWSLPIIARDLAAAYEARLSGRSPAWPELAVQYSDYALWQRDFLGSEEDPGSVVAGQLEYWRTALAGLPEELPLPVDRQRPEVATQRGGTVELELPPELHRTLEDVARTSRASLFMVVQAALVVLLSRLGGGVDVPVGSPVAGRSDEVLEGLVGFFVNTVVLRGDVSGDPSFVELVGRVREVDLGAFGHQDVPFERLVEVLNPQRSLSRHPLFQVMLTFDSSGRHSALRAVDGMPGLSVTGLPTDTGSAKFDLAVELREQRNPDGTPAGVEGVLQYSADLFDHDTAVALARRFRRVLEQVCADPHQPVGSVQLLSPEETTEILDWGRAPAVVAELSEEGTEVRGCYVLDSARNLVPRGVVGELWVTGGADGEPDPFGGPDARMHRTGRRARWTRGGVLDLVADPVAPTAPEGGTGRAPSGPVEEQLCRLFAEVLGLPEVAADAEFFALGGDSILSIELVGRARQIGLVLPLREVFEKQTAEALARVVSESRAAAPADVGTGPVPLTPIGHWLAEQRGPAEHFTQSQVLRMPAGLDLDALVAAWQAVLDRHDALRMVVDLRAERWEPQIPEPGSVPAASCVRRIELAEADETARREALLAEGTAARERIDPARGAMLQAVLFDRGPDEPGLLLVVAHHLVIDAVSWRILRSDLQDAYRRAAAGEQPELPAVGTSLRTWAQGLVEQASTPARAAESEFWSRTLDTPDPLLGARALDPAQDTSGSAERLTLDLGPEVTEAVLTAVPATLRAGVDEVLLAGFSLAVARWRRRRTATEHTELLLDLEGHGREEDLLGADLSRTVGWFTSLHPVRLDPGRFDADEVLAGGPAAGDLVRHTKEQLRAFPDHGVGFGMLRYLNPDTCEALRRPASPQIAFNYLGRFPVGATADWDLEIGLDTGPDQHPDRALAHLLEINAATADGDGGPRLVTGWTWPTGVLTGAEVTELAELWFAALEALAAHAARPDAGGLTPSDVALADIGQADIEDLEDELRAEWGS</sequence>
<reference evidence="9 10" key="1">
    <citation type="submission" date="2019-09" db="EMBL/GenBank/DDBJ databases">
        <title>Draft genome sequence of the thermophilic Saccharopolyspora hirsuta VKM Ac-666T.</title>
        <authorList>
            <person name="Lobastova T.G."/>
            <person name="Fokina V."/>
            <person name="Bragin E.Y."/>
            <person name="Shtratnikova V.Y."/>
            <person name="Starodumova I.P."/>
            <person name="Tarlachkov S.V."/>
            <person name="Donova M.V."/>
        </authorList>
    </citation>
    <scope>NUCLEOTIDE SEQUENCE [LARGE SCALE GENOMIC DNA]</scope>
    <source>
        <strain evidence="9 10">VKM Ac-666</strain>
    </source>
</reference>
<dbReference type="EMBL" id="VWPH01000010">
    <property type="protein sequence ID" value="KAA5830642.1"/>
    <property type="molecule type" value="Genomic_DNA"/>
</dbReference>
<evidence type="ECO:0000256" key="2">
    <source>
        <dbReference type="ARBA" id="ARBA00006432"/>
    </source>
</evidence>
<dbReference type="InterPro" id="IPR010071">
    <property type="entry name" value="AA_adenyl_dom"/>
</dbReference>
<dbReference type="Gene3D" id="3.30.559.10">
    <property type="entry name" value="Chloramphenicol acetyltransferase-like domain"/>
    <property type="match status" value="5"/>
</dbReference>
<keyword evidence="3" id="KW-0596">Phosphopantetheine</keyword>
<evidence type="ECO:0000256" key="1">
    <source>
        <dbReference type="ARBA" id="ARBA00001957"/>
    </source>
</evidence>
<dbReference type="GO" id="GO:0009366">
    <property type="term" value="C:enterobactin synthetase complex"/>
    <property type="evidence" value="ECO:0007669"/>
    <property type="project" value="TreeGrafter"/>
</dbReference>
<dbReference type="Gene3D" id="3.40.50.980">
    <property type="match status" value="4"/>
</dbReference>
<dbReference type="SUPFAM" id="SSF52777">
    <property type="entry name" value="CoA-dependent acyltransferases"/>
    <property type="match status" value="10"/>
</dbReference>
<dbReference type="FunFam" id="3.30.300.30:FF:000010">
    <property type="entry name" value="Enterobactin synthetase component F"/>
    <property type="match status" value="2"/>
</dbReference>
<feature type="compositionally biased region" description="Low complexity" evidence="7">
    <location>
        <begin position="2006"/>
        <end position="2015"/>
    </location>
</feature>
<dbReference type="PROSITE" id="PS50075">
    <property type="entry name" value="CARRIER"/>
    <property type="match status" value="4"/>
</dbReference>
<dbReference type="InterPro" id="IPR036736">
    <property type="entry name" value="ACP-like_sf"/>
</dbReference>
<dbReference type="GO" id="GO:0008610">
    <property type="term" value="P:lipid biosynthetic process"/>
    <property type="evidence" value="ECO:0007669"/>
    <property type="project" value="UniProtKB-ARBA"/>
</dbReference>
<keyword evidence="6" id="KW-0045">Antibiotic biosynthesis</keyword>
<dbReference type="InterPro" id="IPR025110">
    <property type="entry name" value="AMP-bd_C"/>
</dbReference>
<dbReference type="CDD" id="cd05930">
    <property type="entry name" value="A_NRPS"/>
    <property type="match status" value="1"/>
</dbReference>
<gene>
    <name evidence="9" type="ORF">F1721_22585</name>
</gene>
<evidence type="ECO:0000256" key="3">
    <source>
        <dbReference type="ARBA" id="ARBA00022450"/>
    </source>
</evidence>
<evidence type="ECO:0000313" key="10">
    <source>
        <dbReference type="Proteomes" id="UP000323946"/>
    </source>
</evidence>
<accession>A0A5M7BLI9</accession>
<evidence type="ECO:0000256" key="4">
    <source>
        <dbReference type="ARBA" id="ARBA00022553"/>
    </source>
</evidence>
<dbReference type="InterPro" id="IPR045851">
    <property type="entry name" value="AMP-bd_C_sf"/>
</dbReference>
<dbReference type="PANTHER" id="PTHR45527:SF1">
    <property type="entry name" value="FATTY ACID SYNTHASE"/>
    <property type="match status" value="1"/>
</dbReference>
<dbReference type="InterPro" id="IPR000873">
    <property type="entry name" value="AMP-dep_synth/lig_dom"/>
</dbReference>
<comment type="cofactor">
    <cofactor evidence="1">
        <name>pantetheine 4'-phosphate</name>
        <dbReference type="ChEBI" id="CHEBI:47942"/>
    </cofactor>
</comment>
<dbReference type="NCBIfam" id="TIGR01733">
    <property type="entry name" value="AA-adenyl-dom"/>
    <property type="match status" value="2"/>
</dbReference>
<dbReference type="FunFam" id="3.40.50.12780:FF:000012">
    <property type="entry name" value="Non-ribosomal peptide synthetase"/>
    <property type="match status" value="2"/>
</dbReference>
<dbReference type="InterPro" id="IPR029058">
    <property type="entry name" value="AB_hydrolase_fold"/>
</dbReference>
<dbReference type="FunFam" id="3.30.559.10:FF:000012">
    <property type="entry name" value="Non-ribosomal peptide synthetase"/>
    <property type="match status" value="1"/>
</dbReference>
<keyword evidence="4" id="KW-0597">Phosphoprotein</keyword>
<dbReference type="GO" id="GO:0005829">
    <property type="term" value="C:cytosol"/>
    <property type="evidence" value="ECO:0007669"/>
    <property type="project" value="TreeGrafter"/>
</dbReference>
<dbReference type="InterPro" id="IPR009081">
    <property type="entry name" value="PP-bd_ACP"/>
</dbReference>
<proteinExistence type="inferred from homology"/>
<dbReference type="CDD" id="cd17652">
    <property type="entry name" value="A_NRPS_CmdD_like"/>
    <property type="match status" value="1"/>
</dbReference>
<dbReference type="NCBIfam" id="TIGR01720">
    <property type="entry name" value="NRPS-para261"/>
    <property type="match status" value="1"/>
</dbReference>
<keyword evidence="5" id="KW-0677">Repeat</keyword>
<dbReference type="SMART" id="SM00823">
    <property type="entry name" value="PKS_PP"/>
    <property type="match status" value="4"/>
</dbReference>
<feature type="region of interest" description="Disordered" evidence="7">
    <location>
        <begin position="1996"/>
        <end position="2015"/>
    </location>
</feature>
<dbReference type="InterPro" id="IPR020806">
    <property type="entry name" value="PKS_PP-bd"/>
</dbReference>
<dbReference type="InterPro" id="IPR006162">
    <property type="entry name" value="Ppantetheine_attach_site"/>
</dbReference>
<feature type="domain" description="Carrier" evidence="8">
    <location>
        <begin position="2013"/>
        <end position="2088"/>
    </location>
</feature>